<dbReference type="Proteomes" id="UP000611640">
    <property type="component" value="Chromosome"/>
</dbReference>
<name>A0A7R7DSB7_9ACTN</name>
<dbReference type="RefSeq" id="WP_203963194.1">
    <property type="nucleotide sequence ID" value="NZ_AP023355.1"/>
</dbReference>
<organism evidence="1 2">
    <name type="scientific">Actinocatenispora thailandica</name>
    <dbReference type="NCBI Taxonomy" id="227318"/>
    <lineage>
        <taxon>Bacteria</taxon>
        <taxon>Bacillati</taxon>
        <taxon>Actinomycetota</taxon>
        <taxon>Actinomycetes</taxon>
        <taxon>Micromonosporales</taxon>
        <taxon>Micromonosporaceae</taxon>
        <taxon>Actinocatenispora</taxon>
    </lineage>
</organism>
<dbReference type="InterPro" id="IPR021247">
    <property type="entry name" value="DUF2785"/>
</dbReference>
<dbReference type="AlphaFoldDB" id="A0A7R7DSB7"/>
<dbReference type="KEGG" id="atl:Athai_44000"/>
<evidence type="ECO:0000313" key="2">
    <source>
        <dbReference type="Proteomes" id="UP000611640"/>
    </source>
</evidence>
<accession>A0A7R7DSB7</accession>
<evidence type="ECO:0000313" key="1">
    <source>
        <dbReference type="EMBL" id="BCJ36897.1"/>
    </source>
</evidence>
<sequence length="276" mass="29775">MIDWAAVVTADFPVPDDLDGAVAELLDLLTSPDPEVRDGQAYPVLARWIERGVLDDRLAEIGDAMLGRFGHPEVQARTFAPLILACAVRRDTAADLLDAPRLASWRSAFGTWWQAEADIRGWDDELGWLHAVAHGADLVGELASSPRLAAPDLTGLLTLTAERTVAPTGYRYAQQEEDRLALALAAALARPELSEAQATSWLAPVDRLFATGEPGPVPVTAANTFAVLRATYLMVDRRAVPHRGAVTDAIASRMHEVFPPYPAVREPHDPGPAAGR</sequence>
<proteinExistence type="predicted"/>
<gene>
    <name evidence="1" type="ORF">Athai_44000</name>
</gene>
<dbReference type="Pfam" id="PF10978">
    <property type="entry name" value="DUF2785"/>
    <property type="match status" value="1"/>
</dbReference>
<reference evidence="1 2" key="1">
    <citation type="submission" date="2020-08" db="EMBL/GenBank/DDBJ databases">
        <title>Whole genome shotgun sequence of Actinocatenispora thailandica NBRC 105041.</title>
        <authorList>
            <person name="Komaki H."/>
            <person name="Tamura T."/>
        </authorList>
    </citation>
    <scope>NUCLEOTIDE SEQUENCE [LARGE SCALE GENOMIC DNA]</scope>
    <source>
        <strain evidence="1 2">NBRC 105041</strain>
    </source>
</reference>
<protein>
    <recommendedName>
        <fullName evidence="3">DUF2785 domain-containing protein</fullName>
    </recommendedName>
</protein>
<evidence type="ECO:0008006" key="3">
    <source>
        <dbReference type="Google" id="ProtNLM"/>
    </source>
</evidence>
<keyword evidence="2" id="KW-1185">Reference proteome</keyword>
<dbReference type="EMBL" id="AP023355">
    <property type="protein sequence ID" value="BCJ36897.1"/>
    <property type="molecule type" value="Genomic_DNA"/>
</dbReference>